<proteinExistence type="predicted"/>
<evidence type="ECO:0000313" key="2">
    <source>
        <dbReference type="Proteomes" id="UP001065265"/>
    </source>
</evidence>
<name>A0ABY5SUY0_9SPHN</name>
<dbReference type="Proteomes" id="UP001065265">
    <property type="component" value="Chromosome"/>
</dbReference>
<accession>A0ABY5SUY0</accession>
<evidence type="ECO:0008006" key="3">
    <source>
        <dbReference type="Google" id="ProtNLM"/>
    </source>
</evidence>
<sequence length="563" mass="62627">MHQNLAINDAVDFAKLALVCRLDASEIESRRYLRLDDDRTGMPGVSFHGAAIPPYDLDLRRRVTPSWLRTGHHPALGHHGLITHCPETGEVIIDRCPLCDKRLTWTKSAIQRCQACGSDLSRHEGELVSDDLLVATRVMIDLIHPDPSRHASALLSLPREMQGFDRGLLFETGWRVGCLITGQGQGDRDRAKALPFEKRLDILSEGSAALLNWPHSFTDALVGRAPGLSGSSTELAAAAQEFTSVRSWWPGLGKIFRLTVPNFEIGTLQAVKAALQLGVNSAQLEATLGVSQRIVDRLRKTVFTPVISGGQNNLHQIFEGAELAGLRSQFEDLIPLGSVAERLSISRHGVEQLACLGEITIFDDGPVKVGFRQRQVRLSDFTLLLERLEDESSDVPEEKQVPIRNAMKLVGGREKPWGPLILGMVSGSIAYAIMEGSGRLMNRIVVRKDELDEITNLRFETSEFSAFSFESRINRRDSEEALNINPRSFSQALKDGAIMRSEDGLYDRKTILALSLDHISLTEVLARWSSEDDPRPQTLLRENNILKRNLLGWDRAEVEKIFA</sequence>
<organism evidence="1 2">
    <name type="scientific">Qipengyuania spongiae</name>
    <dbReference type="NCBI Taxonomy" id="2909673"/>
    <lineage>
        <taxon>Bacteria</taxon>
        <taxon>Pseudomonadati</taxon>
        <taxon>Pseudomonadota</taxon>
        <taxon>Alphaproteobacteria</taxon>
        <taxon>Sphingomonadales</taxon>
        <taxon>Erythrobacteraceae</taxon>
        <taxon>Qipengyuania</taxon>
    </lineage>
</organism>
<keyword evidence="2" id="KW-1185">Reference proteome</keyword>
<reference evidence="1" key="1">
    <citation type="submission" date="2022-02" db="EMBL/GenBank/DDBJ databases">
        <title>Qipengyuania spongiae sp. nov., isolated from marine sponge.</title>
        <authorList>
            <person name="Li Z."/>
            <person name="Zhang M."/>
        </authorList>
    </citation>
    <scope>NUCLEOTIDE SEQUENCE</scope>
    <source>
        <strain evidence="1">PHS-Z21</strain>
    </source>
</reference>
<dbReference type="EMBL" id="CP092471">
    <property type="protein sequence ID" value="UVI38368.1"/>
    <property type="molecule type" value="Genomic_DNA"/>
</dbReference>
<protein>
    <recommendedName>
        <fullName evidence="3">TniQ family protein</fullName>
    </recommendedName>
</protein>
<gene>
    <name evidence="1" type="ORF">L1F33_08845</name>
</gene>
<evidence type="ECO:0000313" key="1">
    <source>
        <dbReference type="EMBL" id="UVI38368.1"/>
    </source>
</evidence>
<dbReference type="RefSeq" id="WP_265557533.1">
    <property type="nucleotide sequence ID" value="NZ_CP092471.1"/>
</dbReference>